<reference evidence="2" key="1">
    <citation type="journal article" date="2024" name="Front. Bioeng. Biotechnol.">
        <title>Genome-scale model development and genomic sequencing of the oleaginous clade Lipomyces.</title>
        <authorList>
            <person name="Czajka J.J."/>
            <person name="Han Y."/>
            <person name="Kim J."/>
            <person name="Mondo S.J."/>
            <person name="Hofstad B.A."/>
            <person name="Robles A."/>
            <person name="Haridas S."/>
            <person name="Riley R."/>
            <person name="LaButti K."/>
            <person name="Pangilinan J."/>
            <person name="Andreopoulos W."/>
            <person name="Lipzen A."/>
            <person name="Yan J."/>
            <person name="Wang M."/>
            <person name="Ng V."/>
            <person name="Grigoriev I.V."/>
            <person name="Spatafora J.W."/>
            <person name="Magnuson J.K."/>
            <person name="Baker S.E."/>
            <person name="Pomraning K.R."/>
        </authorList>
    </citation>
    <scope>NUCLEOTIDE SEQUENCE [LARGE SCALE GENOMIC DNA]</scope>
    <source>
        <strain evidence="2">CBS 10300</strain>
    </source>
</reference>
<keyword evidence="2" id="KW-1185">Reference proteome</keyword>
<organism evidence="1 2">
    <name type="scientific">Lipomyces orientalis</name>
    <dbReference type="NCBI Taxonomy" id="1233043"/>
    <lineage>
        <taxon>Eukaryota</taxon>
        <taxon>Fungi</taxon>
        <taxon>Dikarya</taxon>
        <taxon>Ascomycota</taxon>
        <taxon>Saccharomycotina</taxon>
        <taxon>Lipomycetes</taxon>
        <taxon>Lipomycetales</taxon>
        <taxon>Lipomycetaceae</taxon>
        <taxon>Lipomyces</taxon>
    </lineage>
</organism>
<protein>
    <submittedName>
        <fullName evidence="1">Uracil-DNA glycosylase-like protein</fullName>
    </submittedName>
</protein>
<comment type="caution">
    <text evidence="1">The sequence shown here is derived from an EMBL/GenBank/DDBJ whole genome shotgun (WGS) entry which is preliminary data.</text>
</comment>
<proteinExistence type="predicted"/>
<dbReference type="EMBL" id="MU970036">
    <property type="protein sequence ID" value="KAK9326072.1"/>
    <property type="molecule type" value="Genomic_DNA"/>
</dbReference>
<gene>
    <name evidence="1" type="ORF">V1517DRAFT_312620</name>
</gene>
<accession>A0ACC3TY12</accession>
<name>A0ACC3TY12_9ASCO</name>
<sequence>MPSYLALDCGPVFLVRYSRIFTSTRLMSAEIAKRKASAPARGGDTVKKTRPLTAFFTPKSAALSTEITKAAVKEITATDDKESYVDLASGSITLQPKVQLGITTSSFDKQKWIASLIPEHRDLLQLEISTMDESWLAALSSEMTKPYFLNLKRFLVQEHRSNQKVLPLAPDVYSWSRLTPLDKVKVVVIGQDPYHNFNQAHGLAFSVMPPTPAPPSLRNIFIALKKDYPEFEIPNVGLLTKWAEQGVLLLNTCLTVRAHNANSHAGKGWEQFTEKVISIIAERRKTGVVFLAWGNPAGKRVDKISKSVHNVLRSVHPSPLSASRGFFDCGHFKKTNEWLKERYGEDALIDWRL</sequence>
<evidence type="ECO:0000313" key="2">
    <source>
        <dbReference type="Proteomes" id="UP001489719"/>
    </source>
</evidence>
<dbReference type="Proteomes" id="UP001489719">
    <property type="component" value="Unassembled WGS sequence"/>
</dbReference>
<evidence type="ECO:0000313" key="1">
    <source>
        <dbReference type="EMBL" id="KAK9326072.1"/>
    </source>
</evidence>